<dbReference type="InterPro" id="IPR015035">
    <property type="entry name" value="DUF1918"/>
</dbReference>
<organism evidence="2 3">
    <name type="scientific">Paractinoplanes tereljensis</name>
    <dbReference type="NCBI Taxonomy" id="571912"/>
    <lineage>
        <taxon>Bacteria</taxon>
        <taxon>Bacillati</taxon>
        <taxon>Actinomycetota</taxon>
        <taxon>Actinomycetes</taxon>
        <taxon>Micromonosporales</taxon>
        <taxon>Micromonosporaceae</taxon>
        <taxon>Paractinoplanes</taxon>
    </lineage>
</organism>
<dbReference type="EMBL" id="BOMY01000039">
    <property type="protein sequence ID" value="GIF23363.1"/>
    <property type="molecule type" value="Genomic_DNA"/>
</dbReference>
<dbReference type="Proteomes" id="UP000623608">
    <property type="component" value="Unassembled WGS sequence"/>
</dbReference>
<gene>
    <name evidence="2" type="ORF">Ate02nite_60930</name>
</gene>
<dbReference type="AlphaFoldDB" id="A0A919NRI5"/>
<dbReference type="Pfam" id="PF08940">
    <property type="entry name" value="DUF1918"/>
    <property type="match status" value="1"/>
</dbReference>
<protein>
    <recommendedName>
        <fullName evidence="1">DUF1918 domain-containing protein</fullName>
    </recommendedName>
</protein>
<sequence length="65" mass="6966">MIAHVGDRIVVKGIHVGAAVRVGVITALRHADGTPPYEVRWLDDGHIGLIFPGPETHIELPAAPR</sequence>
<evidence type="ECO:0000313" key="3">
    <source>
        <dbReference type="Proteomes" id="UP000623608"/>
    </source>
</evidence>
<name>A0A919NRI5_9ACTN</name>
<keyword evidence="3" id="KW-1185">Reference proteome</keyword>
<feature type="domain" description="DUF1918" evidence="1">
    <location>
        <begin position="1"/>
        <end position="58"/>
    </location>
</feature>
<proteinExistence type="predicted"/>
<reference evidence="2" key="1">
    <citation type="submission" date="2021-01" db="EMBL/GenBank/DDBJ databases">
        <title>Whole genome shotgun sequence of Actinoplanes tereljensis NBRC 105297.</title>
        <authorList>
            <person name="Komaki H."/>
            <person name="Tamura T."/>
        </authorList>
    </citation>
    <scope>NUCLEOTIDE SEQUENCE</scope>
    <source>
        <strain evidence="2">NBRC 105297</strain>
    </source>
</reference>
<evidence type="ECO:0000313" key="2">
    <source>
        <dbReference type="EMBL" id="GIF23363.1"/>
    </source>
</evidence>
<comment type="caution">
    <text evidence="2">The sequence shown here is derived from an EMBL/GenBank/DDBJ whole genome shotgun (WGS) entry which is preliminary data.</text>
</comment>
<dbReference type="SUPFAM" id="SSF50118">
    <property type="entry name" value="Cell growth inhibitor/plasmid maintenance toxic component"/>
    <property type="match status" value="1"/>
</dbReference>
<dbReference type="Gene3D" id="2.30.30.440">
    <property type="entry name" value="Domain of unknown function DUF1918"/>
    <property type="match status" value="1"/>
</dbReference>
<evidence type="ECO:0000259" key="1">
    <source>
        <dbReference type="Pfam" id="PF08940"/>
    </source>
</evidence>
<dbReference type="RefSeq" id="WP_203811260.1">
    <property type="nucleotide sequence ID" value="NZ_BOMY01000039.1"/>
</dbReference>
<accession>A0A919NRI5</accession>